<dbReference type="OrthoDB" id="109589at2"/>
<keyword evidence="1" id="KW-0560">Oxidoreductase</keyword>
<evidence type="ECO:0000256" key="1">
    <source>
        <dbReference type="ARBA" id="ARBA00023002"/>
    </source>
</evidence>
<dbReference type="AlphaFoldDB" id="A0A1T4SRR0"/>
<evidence type="ECO:0000313" key="3">
    <source>
        <dbReference type="EMBL" id="SKA30980.1"/>
    </source>
</evidence>
<dbReference type="PANTHER" id="PTHR43157">
    <property type="entry name" value="PHOSPHATIDYLINOSITOL-GLYCAN BIOSYNTHESIS CLASS F PROTEIN-RELATED"/>
    <property type="match status" value="1"/>
</dbReference>
<organism evidence="3 4">
    <name type="scientific">Enhydrobacter aerosaccus</name>
    <dbReference type="NCBI Taxonomy" id="225324"/>
    <lineage>
        <taxon>Bacteria</taxon>
        <taxon>Pseudomonadati</taxon>
        <taxon>Pseudomonadota</taxon>
        <taxon>Alphaproteobacteria</taxon>
        <taxon>Hyphomicrobiales</taxon>
        <taxon>Enhydrobacter</taxon>
    </lineage>
</organism>
<dbReference type="InterPro" id="IPR036291">
    <property type="entry name" value="NAD(P)-bd_dom_sf"/>
</dbReference>
<dbReference type="PANTHER" id="PTHR43157:SF31">
    <property type="entry name" value="PHOSPHATIDYLINOSITOL-GLYCAN BIOSYNTHESIS CLASS F PROTEIN"/>
    <property type="match status" value="1"/>
</dbReference>
<sequence length="282" mass="29792">MTVKGKTVLVTGATDGVGRRVAERLGAAGAEVLIHGRDAARAESLRAAIAAAGGRASIHLADLASLDAVRALAAAVARDHRRLDILINSAGVGFGRDDRRELSVDGHELRFAVNYLSGFLLTHLLLPLVVAAKGRIVNVASIGQEPLDFDDVMLARRYDGHRAYRRSKLAQIMFTIDLAKELDGTGVTVNAVHPATFMDTAMVRGDGITPMSSVEEGADAILQLAASPDLDGRTGLYFDGLRPARAHVQAYDAAARARLRALSLALAGLDPSSSFPQVQVKG</sequence>
<dbReference type="PRINTS" id="PR00081">
    <property type="entry name" value="GDHRDH"/>
</dbReference>
<dbReference type="Pfam" id="PF00106">
    <property type="entry name" value="adh_short"/>
    <property type="match status" value="1"/>
</dbReference>
<dbReference type="InterPro" id="IPR002347">
    <property type="entry name" value="SDR_fam"/>
</dbReference>
<keyword evidence="4" id="KW-1185">Reference proteome</keyword>
<proteinExistence type="inferred from homology"/>
<protein>
    <submittedName>
        <fullName evidence="3">NAD(P)-dependent dehydrogenase, short-chain alcohol dehydrogenase family</fullName>
    </submittedName>
</protein>
<evidence type="ECO:0000313" key="4">
    <source>
        <dbReference type="Proteomes" id="UP000190092"/>
    </source>
</evidence>
<dbReference type="EMBL" id="FUWJ01000009">
    <property type="protein sequence ID" value="SKA30980.1"/>
    <property type="molecule type" value="Genomic_DNA"/>
</dbReference>
<dbReference type="STRING" id="225324.SAMN02745126_05065"/>
<dbReference type="Gene3D" id="3.40.50.720">
    <property type="entry name" value="NAD(P)-binding Rossmann-like Domain"/>
    <property type="match status" value="1"/>
</dbReference>
<accession>A0A1T4SRR0</accession>
<dbReference type="Proteomes" id="UP000190092">
    <property type="component" value="Unassembled WGS sequence"/>
</dbReference>
<dbReference type="GO" id="GO:0016491">
    <property type="term" value="F:oxidoreductase activity"/>
    <property type="evidence" value="ECO:0007669"/>
    <property type="project" value="UniProtKB-KW"/>
</dbReference>
<dbReference type="SUPFAM" id="SSF51735">
    <property type="entry name" value="NAD(P)-binding Rossmann-fold domains"/>
    <property type="match status" value="1"/>
</dbReference>
<gene>
    <name evidence="3" type="ORF">SAMN02745126_05065</name>
</gene>
<comment type="similarity">
    <text evidence="2">Belongs to the short-chain dehydrogenases/reductases (SDR) family.</text>
</comment>
<reference evidence="4" key="1">
    <citation type="submission" date="2017-02" db="EMBL/GenBank/DDBJ databases">
        <authorList>
            <person name="Varghese N."/>
            <person name="Submissions S."/>
        </authorList>
    </citation>
    <scope>NUCLEOTIDE SEQUENCE [LARGE SCALE GENOMIC DNA]</scope>
    <source>
        <strain evidence="4">ATCC 27094</strain>
    </source>
</reference>
<evidence type="ECO:0000256" key="2">
    <source>
        <dbReference type="RuleBase" id="RU000363"/>
    </source>
</evidence>
<dbReference type="PRINTS" id="PR00080">
    <property type="entry name" value="SDRFAMILY"/>
</dbReference>
<name>A0A1T4SRR0_9HYPH</name>
<dbReference type="RefSeq" id="WP_085936811.1">
    <property type="nucleotide sequence ID" value="NZ_FUWJ01000009.1"/>
</dbReference>